<keyword evidence="5" id="KW-0813">Transport</keyword>
<keyword evidence="5" id="KW-0811">Translocation</keyword>
<accession>A0A4R1PW27</accession>
<evidence type="ECO:0000313" key="7">
    <source>
        <dbReference type="Proteomes" id="UP000295063"/>
    </source>
</evidence>
<dbReference type="GO" id="GO:0065002">
    <property type="term" value="P:intracellular protein transmembrane transport"/>
    <property type="evidence" value="ECO:0007669"/>
    <property type="project" value="TreeGrafter"/>
</dbReference>
<dbReference type="InterPro" id="IPR002033">
    <property type="entry name" value="TatC"/>
</dbReference>
<dbReference type="PRINTS" id="PR01840">
    <property type="entry name" value="TATCFAMILY"/>
</dbReference>
<keyword evidence="5" id="KW-1003">Cell membrane</keyword>
<feature type="transmembrane region" description="Helical" evidence="5">
    <location>
        <begin position="214"/>
        <end position="230"/>
    </location>
</feature>
<keyword evidence="5" id="KW-0653">Protein transport</keyword>
<dbReference type="Proteomes" id="UP000295063">
    <property type="component" value="Unassembled WGS sequence"/>
</dbReference>
<dbReference type="OrthoDB" id="9777044at2"/>
<feature type="transmembrane region" description="Helical" evidence="5">
    <location>
        <begin position="236"/>
        <end position="257"/>
    </location>
</feature>
<feature type="transmembrane region" description="Helical" evidence="5">
    <location>
        <begin position="127"/>
        <end position="153"/>
    </location>
</feature>
<evidence type="ECO:0000256" key="3">
    <source>
        <dbReference type="ARBA" id="ARBA00022989"/>
    </source>
</evidence>
<keyword evidence="2 5" id="KW-0812">Transmembrane</keyword>
<dbReference type="EMBL" id="SLUI01000008">
    <property type="protein sequence ID" value="TCL36526.1"/>
    <property type="molecule type" value="Genomic_DNA"/>
</dbReference>
<feature type="transmembrane region" description="Helical" evidence="5">
    <location>
        <begin position="95"/>
        <end position="115"/>
    </location>
</feature>
<keyword evidence="3 5" id="KW-1133">Transmembrane helix</keyword>
<dbReference type="GO" id="GO:0009977">
    <property type="term" value="F:proton motive force dependent protein transmembrane transporter activity"/>
    <property type="evidence" value="ECO:0007669"/>
    <property type="project" value="TreeGrafter"/>
</dbReference>
<dbReference type="Pfam" id="PF00902">
    <property type="entry name" value="TatC"/>
    <property type="match status" value="1"/>
</dbReference>
<reference evidence="6 7" key="1">
    <citation type="submission" date="2019-03" db="EMBL/GenBank/DDBJ databases">
        <title>Genomic Encyclopedia of Type Strains, Phase IV (KMG-IV): sequencing the most valuable type-strain genomes for metagenomic binning, comparative biology and taxonomic classification.</title>
        <authorList>
            <person name="Goeker M."/>
        </authorList>
    </citation>
    <scope>NUCLEOTIDE SEQUENCE [LARGE SCALE GENOMIC DNA]</scope>
    <source>
        <strain evidence="6 7">DSM 15969</strain>
    </source>
</reference>
<keyword evidence="4 5" id="KW-0472">Membrane</keyword>
<dbReference type="NCBIfam" id="TIGR00945">
    <property type="entry name" value="tatC"/>
    <property type="match status" value="1"/>
</dbReference>
<name>A0A4R1PW27_9FIRM</name>
<organism evidence="6 7">
    <name type="scientific">Anaerospora hongkongensis</name>
    <dbReference type="NCBI Taxonomy" id="244830"/>
    <lineage>
        <taxon>Bacteria</taxon>
        <taxon>Bacillati</taxon>
        <taxon>Bacillota</taxon>
        <taxon>Negativicutes</taxon>
        <taxon>Selenomonadales</taxon>
        <taxon>Sporomusaceae</taxon>
        <taxon>Anaerospora</taxon>
    </lineage>
</organism>
<sequence>MPEIIPPAASDEPSGQLAVVSGEQTTELDEAEMSIIDHLEELRKRLIISIAAVVVCSGVTYFYSEELIHFITAPAGKLYYMSPAEAFFTYLKASFFAGLLLALPVVLYQLWAFVLPALTRQERKVSFILVPASVILFFVGLAFSYFFVLPAGIKFFVGFTTAELQPLFSIGQYFSFVVSFLLPFGAVFELPLFLVVLAKMGVITSAYLINKRKIMLVMSFVIGAVISPTPDVFSQTMIAIPMLVLYEVSILLVKYILGK</sequence>
<dbReference type="RefSeq" id="WP_132081299.1">
    <property type="nucleotide sequence ID" value="NZ_DALYTA010000005.1"/>
</dbReference>
<keyword evidence="7" id="KW-1185">Reference proteome</keyword>
<proteinExistence type="inferred from homology"/>
<dbReference type="GO" id="GO:0043953">
    <property type="term" value="P:protein transport by the Tat complex"/>
    <property type="evidence" value="ECO:0007669"/>
    <property type="project" value="UniProtKB-UniRule"/>
</dbReference>
<evidence type="ECO:0000256" key="2">
    <source>
        <dbReference type="ARBA" id="ARBA00022692"/>
    </source>
</evidence>
<evidence type="ECO:0000256" key="4">
    <source>
        <dbReference type="ARBA" id="ARBA00023136"/>
    </source>
</evidence>
<dbReference type="HAMAP" id="MF_00902">
    <property type="entry name" value="TatC"/>
    <property type="match status" value="1"/>
</dbReference>
<dbReference type="GO" id="GO:0033281">
    <property type="term" value="C:TAT protein transport complex"/>
    <property type="evidence" value="ECO:0007669"/>
    <property type="project" value="UniProtKB-UniRule"/>
</dbReference>
<dbReference type="PANTHER" id="PTHR30371:SF0">
    <property type="entry name" value="SEC-INDEPENDENT PROTEIN TRANSLOCASE PROTEIN TATC, CHLOROPLASTIC-RELATED"/>
    <property type="match status" value="1"/>
</dbReference>
<dbReference type="AlphaFoldDB" id="A0A4R1PW27"/>
<gene>
    <name evidence="5" type="primary">tatC</name>
    <name evidence="6" type="ORF">EV210_108167</name>
</gene>
<evidence type="ECO:0000313" key="6">
    <source>
        <dbReference type="EMBL" id="TCL36526.1"/>
    </source>
</evidence>
<comment type="similarity">
    <text evidence="5">Belongs to the TatC family.</text>
</comment>
<comment type="caution">
    <text evidence="6">The sequence shown here is derived from an EMBL/GenBank/DDBJ whole genome shotgun (WGS) entry which is preliminary data.</text>
</comment>
<comment type="subcellular location">
    <subcellularLocation>
        <location evidence="5">Cell membrane</location>
        <topology evidence="5">Multi-pass membrane protein</topology>
    </subcellularLocation>
    <subcellularLocation>
        <location evidence="1">Membrane</location>
        <topology evidence="1">Multi-pass membrane protein</topology>
    </subcellularLocation>
</comment>
<dbReference type="PANTHER" id="PTHR30371">
    <property type="entry name" value="SEC-INDEPENDENT PROTEIN TRANSLOCASE PROTEIN TATC"/>
    <property type="match status" value="1"/>
</dbReference>
<evidence type="ECO:0000256" key="1">
    <source>
        <dbReference type="ARBA" id="ARBA00004141"/>
    </source>
</evidence>
<evidence type="ECO:0000256" key="5">
    <source>
        <dbReference type="HAMAP-Rule" id="MF_00902"/>
    </source>
</evidence>
<protein>
    <recommendedName>
        <fullName evidence="5">Sec-independent protein translocase protein TatC</fullName>
    </recommendedName>
</protein>
<comment type="subunit">
    <text evidence="5">Forms a complex with TatA.</text>
</comment>
<feature type="transmembrane region" description="Helical" evidence="5">
    <location>
        <begin position="173"/>
        <end position="202"/>
    </location>
</feature>
<comment type="function">
    <text evidence="5">Part of the twin-arginine translocation (Tat) system that transports large folded proteins containing a characteristic twin-arginine motif in their signal peptide across membranes.</text>
</comment>
<feature type="transmembrane region" description="Helical" evidence="5">
    <location>
        <begin position="46"/>
        <end position="64"/>
    </location>
</feature>